<keyword evidence="3" id="KW-1185">Reference proteome</keyword>
<evidence type="ECO:0000313" key="3">
    <source>
        <dbReference type="Proteomes" id="UP000568050"/>
    </source>
</evidence>
<name>A0A839R034_9MICO</name>
<dbReference type="RefSeq" id="WP_183375803.1">
    <property type="nucleotide sequence ID" value="NZ_CBCSFZ010000001.1"/>
</dbReference>
<dbReference type="Proteomes" id="UP000568050">
    <property type="component" value="Unassembled WGS sequence"/>
</dbReference>
<dbReference type="SUPFAM" id="SSF46785">
    <property type="entry name" value="Winged helix' DNA-binding domain"/>
    <property type="match status" value="1"/>
</dbReference>
<sequence>MPRTRRGSAAGGRRGPLSLVADAVDAGAGTAEAVQRMTGLDAGTVDAALGHLERMGRVDRTLSQASCPTGGCRTCPLSEQGCGAPLT</sequence>
<accession>A0A839R034</accession>
<dbReference type="Gene3D" id="1.10.10.10">
    <property type="entry name" value="Winged helix-like DNA-binding domain superfamily/Winged helix DNA-binding domain"/>
    <property type="match status" value="1"/>
</dbReference>
<proteinExistence type="predicted"/>
<comment type="caution">
    <text evidence="2">The sequence shown here is derived from an EMBL/GenBank/DDBJ whole genome shotgun (WGS) entry which is preliminary data.</text>
</comment>
<evidence type="ECO:0000259" key="1">
    <source>
        <dbReference type="Pfam" id="PF09012"/>
    </source>
</evidence>
<dbReference type="EMBL" id="JACHWP010000002">
    <property type="protein sequence ID" value="MBB3023037.1"/>
    <property type="molecule type" value="Genomic_DNA"/>
</dbReference>
<reference evidence="2 3" key="1">
    <citation type="submission" date="2020-08" db="EMBL/GenBank/DDBJ databases">
        <title>Sequencing the genomes of 1000 actinobacteria strains.</title>
        <authorList>
            <person name="Klenk H.-P."/>
        </authorList>
    </citation>
    <scope>NUCLEOTIDE SEQUENCE [LARGE SCALE GENOMIC DNA]</scope>
    <source>
        <strain evidence="2 3">DSM 23040</strain>
    </source>
</reference>
<dbReference type="Pfam" id="PF09012">
    <property type="entry name" value="FeoC"/>
    <property type="match status" value="1"/>
</dbReference>
<dbReference type="InterPro" id="IPR036390">
    <property type="entry name" value="WH_DNA-bd_sf"/>
</dbReference>
<protein>
    <recommendedName>
        <fullName evidence="1">Transcriptional regulator HTH-type FeoC domain-containing protein</fullName>
    </recommendedName>
</protein>
<dbReference type="InterPro" id="IPR036388">
    <property type="entry name" value="WH-like_DNA-bd_sf"/>
</dbReference>
<gene>
    <name evidence="2" type="ORF">FHX50_001320</name>
</gene>
<feature type="domain" description="Transcriptional regulator HTH-type FeoC" evidence="1">
    <location>
        <begin position="41"/>
        <end position="79"/>
    </location>
</feature>
<evidence type="ECO:0000313" key="2">
    <source>
        <dbReference type="EMBL" id="MBB3023037.1"/>
    </source>
</evidence>
<dbReference type="AlphaFoldDB" id="A0A839R034"/>
<dbReference type="InterPro" id="IPR015102">
    <property type="entry name" value="Tscrpt_reg_HTH_FeoC"/>
</dbReference>
<organism evidence="2 3">
    <name type="scientific">Helcobacillus massiliensis</name>
    <dbReference type="NCBI Taxonomy" id="521392"/>
    <lineage>
        <taxon>Bacteria</taxon>
        <taxon>Bacillati</taxon>
        <taxon>Actinomycetota</taxon>
        <taxon>Actinomycetes</taxon>
        <taxon>Micrococcales</taxon>
        <taxon>Dermabacteraceae</taxon>
        <taxon>Helcobacillus</taxon>
    </lineage>
</organism>